<dbReference type="PANTHER" id="PTHR30466">
    <property type="entry name" value="FLAVIN REDUCTASE"/>
    <property type="match status" value="1"/>
</dbReference>
<dbReference type="Proteomes" id="UP000254866">
    <property type="component" value="Unassembled WGS sequence"/>
</dbReference>
<dbReference type="GeneID" id="43593596"/>
<dbReference type="Pfam" id="PF01613">
    <property type="entry name" value="Flavin_Reduct"/>
    <property type="match status" value="1"/>
</dbReference>
<evidence type="ECO:0000313" key="4">
    <source>
        <dbReference type="Proteomes" id="UP000254866"/>
    </source>
</evidence>
<dbReference type="SUPFAM" id="SSF50475">
    <property type="entry name" value="FMN-binding split barrel"/>
    <property type="match status" value="1"/>
</dbReference>
<evidence type="ECO:0000259" key="2">
    <source>
        <dbReference type="SMART" id="SM00903"/>
    </source>
</evidence>
<gene>
    <name evidence="3" type="ORF">BP5553_00747</name>
</gene>
<dbReference type="InterPro" id="IPR050268">
    <property type="entry name" value="NADH-dep_flavin_reductase"/>
</dbReference>
<keyword evidence="4" id="KW-1185">Reference proteome</keyword>
<protein>
    <recommendedName>
        <fullName evidence="2">Flavin reductase like domain-containing protein</fullName>
    </recommendedName>
</protein>
<evidence type="ECO:0000256" key="1">
    <source>
        <dbReference type="ARBA" id="ARBA00023002"/>
    </source>
</evidence>
<accession>A0A370TZ44</accession>
<dbReference type="Gene3D" id="2.30.110.10">
    <property type="entry name" value="Electron Transport, Fmn-binding Protein, Chain A"/>
    <property type="match status" value="1"/>
</dbReference>
<dbReference type="SMART" id="SM00903">
    <property type="entry name" value="Flavin_Reduct"/>
    <property type="match status" value="1"/>
</dbReference>
<keyword evidence="1" id="KW-0560">Oxidoreductase</keyword>
<feature type="domain" description="Flavin reductase like" evidence="2">
    <location>
        <begin position="1"/>
        <end position="186"/>
    </location>
</feature>
<dbReference type="STRING" id="2656787.A0A370TZ44"/>
<sequence length="202" mass="21953">MRTLPHSVVVLTTCTSPAVSTTTQGSNTSGSKYRGMALSSFTTLTLTPSPIITFNIRQPSRTLDALRESKHFLIHILEASKAGSKVAHGFAQGGGGVDGFKKSNIIEEHVILKEMEGLVLPRLNGDGVMQALRCEVLRNDDGECKGMIRVGDHMLVLAEVTEILGDDPMAENSWHGLCYADGRYRLIGDTIEVDRLDDLTVQ</sequence>
<comment type="caution">
    <text evidence="3">The sequence shown here is derived from an EMBL/GenBank/DDBJ whole genome shotgun (WGS) entry which is preliminary data.</text>
</comment>
<dbReference type="RefSeq" id="XP_031873424.1">
    <property type="nucleotide sequence ID" value="XM_032009370.1"/>
</dbReference>
<dbReference type="PANTHER" id="PTHR30466:SF1">
    <property type="entry name" value="FMN REDUCTASE (NADH) RUTF"/>
    <property type="match status" value="1"/>
</dbReference>
<dbReference type="GO" id="GO:0010181">
    <property type="term" value="F:FMN binding"/>
    <property type="evidence" value="ECO:0007669"/>
    <property type="project" value="InterPro"/>
</dbReference>
<proteinExistence type="predicted"/>
<organism evidence="3 4">
    <name type="scientific">Venustampulla echinocandica</name>
    <dbReference type="NCBI Taxonomy" id="2656787"/>
    <lineage>
        <taxon>Eukaryota</taxon>
        <taxon>Fungi</taxon>
        <taxon>Dikarya</taxon>
        <taxon>Ascomycota</taxon>
        <taxon>Pezizomycotina</taxon>
        <taxon>Leotiomycetes</taxon>
        <taxon>Helotiales</taxon>
        <taxon>Pleuroascaceae</taxon>
        <taxon>Venustampulla</taxon>
    </lineage>
</organism>
<evidence type="ECO:0000313" key="3">
    <source>
        <dbReference type="EMBL" id="RDL40768.1"/>
    </source>
</evidence>
<dbReference type="InterPro" id="IPR002563">
    <property type="entry name" value="Flavin_Rdtase-like_dom"/>
</dbReference>
<dbReference type="InterPro" id="IPR012349">
    <property type="entry name" value="Split_barrel_FMN-bd"/>
</dbReference>
<dbReference type="AlphaFoldDB" id="A0A370TZ44"/>
<dbReference type="GO" id="GO:0042602">
    <property type="term" value="F:riboflavin reductase (NADPH) activity"/>
    <property type="evidence" value="ECO:0007669"/>
    <property type="project" value="TreeGrafter"/>
</dbReference>
<reference evidence="3 4" key="1">
    <citation type="journal article" date="2018" name="IMA Fungus">
        <title>IMA Genome-F 9: Draft genome sequence of Annulohypoxylon stygium, Aspergillus mulundensis, Berkeleyomyces basicola (syn. Thielaviopsis basicola), Ceratocystis smalleyi, two Cercospora beticola strains, Coleophoma cylindrospora, Fusarium fracticaudum, Phialophora cf. hyalina, and Morchella septimelata.</title>
        <authorList>
            <person name="Wingfield B.D."/>
            <person name="Bills G.F."/>
            <person name="Dong Y."/>
            <person name="Huang W."/>
            <person name="Nel W.J."/>
            <person name="Swalarsk-Parry B.S."/>
            <person name="Vaghefi N."/>
            <person name="Wilken P.M."/>
            <person name="An Z."/>
            <person name="de Beer Z.W."/>
            <person name="De Vos L."/>
            <person name="Chen L."/>
            <person name="Duong T.A."/>
            <person name="Gao Y."/>
            <person name="Hammerbacher A."/>
            <person name="Kikkert J.R."/>
            <person name="Li Y."/>
            <person name="Li H."/>
            <person name="Li K."/>
            <person name="Li Q."/>
            <person name="Liu X."/>
            <person name="Ma X."/>
            <person name="Naidoo K."/>
            <person name="Pethybridge S.J."/>
            <person name="Sun J."/>
            <person name="Steenkamp E.T."/>
            <person name="van der Nest M.A."/>
            <person name="van Wyk S."/>
            <person name="Wingfield M.J."/>
            <person name="Xiong C."/>
            <person name="Yue Q."/>
            <person name="Zhang X."/>
        </authorList>
    </citation>
    <scope>NUCLEOTIDE SEQUENCE [LARGE SCALE GENOMIC DNA]</scope>
    <source>
        <strain evidence="3 4">BP 5553</strain>
    </source>
</reference>
<dbReference type="EMBL" id="NPIC01000001">
    <property type="protein sequence ID" value="RDL40768.1"/>
    <property type="molecule type" value="Genomic_DNA"/>
</dbReference>
<name>A0A370TZ44_9HELO</name>
<dbReference type="OrthoDB" id="2015405at2759"/>